<dbReference type="CDD" id="cd21442">
    <property type="entry name" value="SNARE_NTD_STX6-like"/>
    <property type="match status" value="1"/>
</dbReference>
<dbReference type="PANTHER" id="PTHR34949">
    <property type="entry name" value="OS05G0443700 PROTEIN"/>
    <property type="match status" value="1"/>
</dbReference>
<feature type="domain" description="Syntaxin 6/10/61 N-terminal" evidence="4">
    <location>
        <begin position="11"/>
        <end position="111"/>
    </location>
</feature>
<evidence type="ECO:0000256" key="3">
    <source>
        <dbReference type="SAM" id="Phobius"/>
    </source>
</evidence>
<dbReference type="EMBL" id="OZ034814">
    <property type="protein sequence ID" value="CAL1360609.1"/>
    <property type="molecule type" value="Genomic_DNA"/>
</dbReference>
<dbReference type="Gene3D" id="1.20.58.90">
    <property type="match status" value="1"/>
</dbReference>
<evidence type="ECO:0000313" key="5">
    <source>
        <dbReference type="EMBL" id="CAL1360609.1"/>
    </source>
</evidence>
<comment type="subcellular location">
    <subcellularLocation>
        <location evidence="2">Endomembrane system</location>
        <topology evidence="2">Single-pass type IV membrane protein</topology>
    </subcellularLocation>
</comment>
<sequence length="333" mass="38016">MASSLQQWEADPLFSAAEVVQDSADRMDSLFRLLLHDQALLQEDHSDPRLLATIDYHRRDLVTILETAKWQLEDFERAVNTSAMADKSQSKEDVVARHRQFITAIREQIKLVEERIEGPSMRKSAWVNLNDQDRDGLALFLDPTSALSLTGDEIVEQEKIEKIQMNGHVHGHHCLVNGDTHKEISSDRDCNIEGKWDLEASEAAPSRNIFHENMLRGVTSRVNLRFLRNFWTMYGNKGSRSHTKRLKDGEDQINSQTPFDDSPYVQGQLGCGFESFQVLISRFQANAVRLSSNLGVRYQMLPAHVQVNRHSVQMVLTMIFALIFLGILVFRIA</sequence>
<evidence type="ECO:0000256" key="2">
    <source>
        <dbReference type="ARBA" id="ARBA00046280"/>
    </source>
</evidence>
<dbReference type="InterPro" id="IPR010989">
    <property type="entry name" value="SNARE"/>
</dbReference>
<dbReference type="GO" id="GO:0048193">
    <property type="term" value="P:Golgi vesicle transport"/>
    <property type="evidence" value="ECO:0007669"/>
    <property type="project" value="InterPro"/>
</dbReference>
<dbReference type="PANTHER" id="PTHR34949:SF2">
    <property type="entry name" value="OS05G0443700 PROTEIN"/>
    <property type="match status" value="1"/>
</dbReference>
<keyword evidence="1" id="KW-0813">Transport</keyword>
<dbReference type="AlphaFoldDB" id="A0AAV2CVQ1"/>
<dbReference type="GO" id="GO:0015031">
    <property type="term" value="P:protein transport"/>
    <property type="evidence" value="ECO:0007669"/>
    <property type="project" value="UniProtKB-KW"/>
</dbReference>
<dbReference type="SUPFAM" id="SSF47661">
    <property type="entry name" value="t-snare proteins"/>
    <property type="match status" value="1"/>
</dbReference>
<keyword evidence="3" id="KW-0472">Membrane</keyword>
<dbReference type="Proteomes" id="UP001497516">
    <property type="component" value="Chromosome 10"/>
</dbReference>
<reference evidence="5 6" key="1">
    <citation type="submission" date="2024-04" db="EMBL/GenBank/DDBJ databases">
        <authorList>
            <person name="Fracassetti M."/>
        </authorList>
    </citation>
    <scope>NUCLEOTIDE SEQUENCE [LARGE SCALE GENOMIC DNA]</scope>
</reference>
<feature type="transmembrane region" description="Helical" evidence="3">
    <location>
        <begin position="311"/>
        <end position="330"/>
    </location>
</feature>
<dbReference type="GO" id="GO:0012505">
    <property type="term" value="C:endomembrane system"/>
    <property type="evidence" value="ECO:0007669"/>
    <property type="project" value="UniProtKB-SubCell"/>
</dbReference>
<evidence type="ECO:0000256" key="1">
    <source>
        <dbReference type="ARBA" id="ARBA00022927"/>
    </source>
</evidence>
<protein>
    <recommendedName>
        <fullName evidence="4">Syntaxin 6/10/61 N-terminal domain-containing protein</fullName>
    </recommendedName>
</protein>
<organism evidence="5 6">
    <name type="scientific">Linum trigynum</name>
    <dbReference type="NCBI Taxonomy" id="586398"/>
    <lineage>
        <taxon>Eukaryota</taxon>
        <taxon>Viridiplantae</taxon>
        <taxon>Streptophyta</taxon>
        <taxon>Embryophyta</taxon>
        <taxon>Tracheophyta</taxon>
        <taxon>Spermatophyta</taxon>
        <taxon>Magnoliopsida</taxon>
        <taxon>eudicotyledons</taxon>
        <taxon>Gunneridae</taxon>
        <taxon>Pentapetalae</taxon>
        <taxon>rosids</taxon>
        <taxon>fabids</taxon>
        <taxon>Malpighiales</taxon>
        <taxon>Linaceae</taxon>
        <taxon>Linum</taxon>
    </lineage>
</organism>
<dbReference type="InterPro" id="IPR015260">
    <property type="entry name" value="Syntaxin-6/10/61_N"/>
</dbReference>
<dbReference type="Pfam" id="PF09177">
    <property type="entry name" value="STX6_10_61_N"/>
    <property type="match status" value="1"/>
</dbReference>
<proteinExistence type="predicted"/>
<name>A0AAV2CVQ1_9ROSI</name>
<keyword evidence="3" id="KW-0812">Transmembrane</keyword>
<keyword evidence="6" id="KW-1185">Reference proteome</keyword>
<accession>A0AAV2CVQ1</accession>
<dbReference type="GO" id="GO:0016020">
    <property type="term" value="C:membrane"/>
    <property type="evidence" value="ECO:0007669"/>
    <property type="project" value="InterPro"/>
</dbReference>
<evidence type="ECO:0000313" key="6">
    <source>
        <dbReference type="Proteomes" id="UP001497516"/>
    </source>
</evidence>
<gene>
    <name evidence="5" type="ORF">LTRI10_LOCUS8034</name>
</gene>
<keyword evidence="1" id="KW-0653">Protein transport</keyword>
<evidence type="ECO:0000259" key="4">
    <source>
        <dbReference type="Pfam" id="PF09177"/>
    </source>
</evidence>
<keyword evidence="3" id="KW-1133">Transmembrane helix</keyword>